<accession>A0ABU8BPT6</accession>
<dbReference type="RefSeq" id="WP_334488569.1">
    <property type="nucleotide sequence ID" value="NZ_JAZHRV010000001.1"/>
</dbReference>
<dbReference type="EMBL" id="JAZHRV010000001">
    <property type="protein sequence ID" value="MEH2559943.1"/>
    <property type="molecule type" value="Genomic_DNA"/>
</dbReference>
<organism evidence="2 3">
    <name type="scientific">Bradyrhizobium algeriense</name>
    <dbReference type="NCBI Taxonomy" id="634784"/>
    <lineage>
        <taxon>Bacteria</taxon>
        <taxon>Pseudomonadati</taxon>
        <taxon>Pseudomonadota</taxon>
        <taxon>Alphaproteobacteria</taxon>
        <taxon>Hyphomicrobiales</taxon>
        <taxon>Nitrobacteraceae</taxon>
        <taxon>Bradyrhizobium</taxon>
    </lineage>
</organism>
<feature type="compositionally biased region" description="Basic and acidic residues" evidence="1">
    <location>
        <begin position="1"/>
        <end position="26"/>
    </location>
</feature>
<name>A0ABU8BPT6_9BRAD</name>
<comment type="caution">
    <text evidence="2">The sequence shown here is derived from an EMBL/GenBank/DDBJ whole genome shotgun (WGS) entry which is preliminary data.</text>
</comment>
<reference evidence="2 3" key="1">
    <citation type="submission" date="2024-02" db="EMBL/GenBank/DDBJ databases">
        <title>Adaptive strategies in a cosmopolitan and abundant soil bacterium.</title>
        <authorList>
            <person name="Carini P."/>
        </authorList>
    </citation>
    <scope>NUCLEOTIDE SEQUENCE [LARGE SCALE GENOMIC DNA]</scope>
    <source>
        <strain evidence="2 3">AZCC 1608</strain>
    </source>
</reference>
<feature type="compositionally biased region" description="Basic and acidic residues" evidence="1">
    <location>
        <begin position="38"/>
        <end position="51"/>
    </location>
</feature>
<proteinExistence type="predicted"/>
<keyword evidence="3" id="KW-1185">Reference proteome</keyword>
<evidence type="ECO:0000256" key="1">
    <source>
        <dbReference type="SAM" id="MobiDB-lite"/>
    </source>
</evidence>
<evidence type="ECO:0000313" key="2">
    <source>
        <dbReference type="EMBL" id="MEH2559943.1"/>
    </source>
</evidence>
<gene>
    <name evidence="2" type="ORF">V1286_007472</name>
</gene>
<dbReference type="Proteomes" id="UP001364224">
    <property type="component" value="Unassembled WGS sequence"/>
</dbReference>
<sequence>MGGTGRKNEPPKPADDKPKKPERAPVEDEDYEDGDIATPKRDRHGNDDEPL</sequence>
<evidence type="ECO:0000313" key="3">
    <source>
        <dbReference type="Proteomes" id="UP001364224"/>
    </source>
</evidence>
<feature type="region of interest" description="Disordered" evidence="1">
    <location>
        <begin position="1"/>
        <end position="51"/>
    </location>
</feature>
<protein>
    <submittedName>
        <fullName evidence="2">Uncharacterized protein</fullName>
    </submittedName>
</protein>